<dbReference type="GO" id="GO:0005576">
    <property type="term" value="C:extracellular region"/>
    <property type="evidence" value="ECO:0007669"/>
    <property type="project" value="TreeGrafter"/>
</dbReference>
<dbReference type="Pfam" id="PF02470">
    <property type="entry name" value="MlaD"/>
    <property type="match status" value="1"/>
</dbReference>
<proteinExistence type="predicted"/>
<dbReference type="PANTHER" id="PTHR33371">
    <property type="entry name" value="INTERMEMBRANE PHOSPHOLIPID TRANSPORT SYSTEM BINDING PROTEIN MLAD-RELATED"/>
    <property type="match status" value="1"/>
</dbReference>
<evidence type="ECO:0000313" key="5">
    <source>
        <dbReference type="Proteomes" id="UP001162834"/>
    </source>
</evidence>
<dbReference type="KEGG" id="sbae:DSM104329_04418"/>
<keyword evidence="2" id="KW-0472">Membrane</keyword>
<keyword evidence="5" id="KW-1185">Reference proteome</keyword>
<dbReference type="Proteomes" id="UP001162834">
    <property type="component" value="Chromosome"/>
</dbReference>
<accession>A0A9E7C219</accession>
<dbReference type="InterPro" id="IPR003399">
    <property type="entry name" value="Mce/MlaD"/>
</dbReference>
<dbReference type="EMBL" id="CP087164">
    <property type="protein sequence ID" value="UGS37996.1"/>
    <property type="molecule type" value="Genomic_DNA"/>
</dbReference>
<keyword evidence="2" id="KW-1133">Transmembrane helix</keyword>
<name>A0A9E7C219_9ACTN</name>
<feature type="region of interest" description="Disordered" evidence="1">
    <location>
        <begin position="571"/>
        <end position="597"/>
    </location>
</feature>
<sequence length="631" mass="66929">MARASKSKSDANRIPRKDRRGVNPVAVGVVLLVVIGIICYFGFTKSVPFTHGFRVNAVFENANSIRKNSPVRIAGVNVGKVTKIERWQDTNASVVTLELQDKALPIHKDATAKIRPRIFLEGNFFVDLQPGTPSSPTLGDGDSLPMTQTASPVQLGDVLTSLQFDTRKSLQTVLDEYGSALTSKPTPADDAQADPDTRGETAAQSLNDNFDYAGPALKNASIVNQAVLGVQPDDLGESIASLAKVTGALGRNERQLQDFVTNFNATMKIFADESTNLQTTIRELSPTLRITNRTLADLNDAFPPTRAFAREILPGVRETPATITASFPWIKQTRALVQPSELQGVARELSPATSDLAKTIDGTLQLLPQADLLSKCVTKVILPTGDIVIQDGALSTGKENYKEFWYALVGLAGEGQNFDGNGIYVRFQPGGGIQTVSTGKGSLSGEELFGRNDLAPIGNRPVYPGRRPPYRPDVPCYTQKIPDLNGAATGRPDASTESTPPPLGDATGTVAPLVGTVGDILNGLTQQVVSLADQTLPPGPIGGIPETAGNTVTTATGALPAGRSASRRAAARRAAARRRSAKLRTARTRSAPRISRDDVAGQLLDRLNPFRAAGVGRTASRGARSAARSGG</sequence>
<feature type="region of interest" description="Disordered" evidence="1">
    <location>
        <begin position="482"/>
        <end position="505"/>
    </location>
</feature>
<feature type="domain" description="Mce/MlaD" evidence="3">
    <location>
        <begin position="53"/>
        <end position="131"/>
    </location>
</feature>
<dbReference type="AlphaFoldDB" id="A0A9E7C219"/>
<evidence type="ECO:0000313" key="4">
    <source>
        <dbReference type="EMBL" id="UGS37996.1"/>
    </source>
</evidence>
<evidence type="ECO:0000256" key="2">
    <source>
        <dbReference type="SAM" id="Phobius"/>
    </source>
</evidence>
<dbReference type="InterPro" id="IPR052336">
    <property type="entry name" value="MlaD_Phospholipid_Transporter"/>
</dbReference>
<feature type="transmembrane region" description="Helical" evidence="2">
    <location>
        <begin position="21"/>
        <end position="43"/>
    </location>
</feature>
<gene>
    <name evidence="4" type="ORF">DSM104329_04418</name>
</gene>
<dbReference type="RefSeq" id="WP_259312033.1">
    <property type="nucleotide sequence ID" value="NZ_CP087164.1"/>
</dbReference>
<evidence type="ECO:0000259" key="3">
    <source>
        <dbReference type="Pfam" id="PF02470"/>
    </source>
</evidence>
<evidence type="ECO:0000256" key="1">
    <source>
        <dbReference type="SAM" id="MobiDB-lite"/>
    </source>
</evidence>
<organism evidence="4 5">
    <name type="scientific">Capillimicrobium parvum</name>
    <dbReference type="NCBI Taxonomy" id="2884022"/>
    <lineage>
        <taxon>Bacteria</taxon>
        <taxon>Bacillati</taxon>
        <taxon>Actinomycetota</taxon>
        <taxon>Thermoleophilia</taxon>
        <taxon>Solirubrobacterales</taxon>
        <taxon>Capillimicrobiaceae</taxon>
        <taxon>Capillimicrobium</taxon>
    </lineage>
</organism>
<dbReference type="PANTHER" id="PTHR33371:SF15">
    <property type="entry name" value="LIPOPROTEIN LPRN"/>
    <property type="match status" value="1"/>
</dbReference>
<protein>
    <recommendedName>
        <fullName evidence="3">Mce/MlaD domain-containing protein</fullName>
    </recommendedName>
</protein>
<feature type="region of interest" description="Disordered" evidence="1">
    <location>
        <begin position="178"/>
        <end position="202"/>
    </location>
</feature>
<keyword evidence="2" id="KW-0812">Transmembrane</keyword>
<feature type="compositionally biased region" description="Basic residues" evidence="1">
    <location>
        <begin position="571"/>
        <end position="587"/>
    </location>
</feature>
<reference evidence="4" key="1">
    <citation type="journal article" date="2022" name="Int. J. Syst. Evol. Microbiol.">
        <title>Pseudomonas aegrilactucae sp. nov. and Pseudomonas morbosilactucae sp. nov., pathogens causing bacterial rot of lettuce in Japan.</title>
        <authorList>
            <person name="Sawada H."/>
            <person name="Fujikawa T."/>
            <person name="Satou M."/>
        </authorList>
    </citation>
    <scope>NUCLEOTIDE SEQUENCE</scope>
    <source>
        <strain evidence="4">0166_1</strain>
    </source>
</reference>